<keyword evidence="2" id="KW-0805">Transcription regulation</keyword>
<dbReference type="SUPFAM" id="SSF53850">
    <property type="entry name" value="Periplasmic binding protein-like II"/>
    <property type="match status" value="1"/>
</dbReference>
<organism evidence="6 7">
    <name type="scientific">Achromobacter aloeverae</name>
    <dbReference type="NCBI Taxonomy" id="1750518"/>
    <lineage>
        <taxon>Bacteria</taxon>
        <taxon>Pseudomonadati</taxon>
        <taxon>Pseudomonadota</taxon>
        <taxon>Betaproteobacteria</taxon>
        <taxon>Burkholderiales</taxon>
        <taxon>Alcaligenaceae</taxon>
        <taxon>Achromobacter</taxon>
    </lineage>
</organism>
<dbReference type="PANTHER" id="PTHR30427:SF1">
    <property type="entry name" value="TRANSCRIPTIONAL ACTIVATOR PROTEIN LYSR"/>
    <property type="match status" value="1"/>
</dbReference>
<dbReference type="GO" id="GO:0009089">
    <property type="term" value="P:lysine biosynthetic process via diaminopimelate"/>
    <property type="evidence" value="ECO:0007669"/>
    <property type="project" value="TreeGrafter"/>
</dbReference>
<sequence>MTGLHPQGAALSLRQIEVFHAIMLTGSLSEAGRMLFVTQPAVSRILASAENRLRYPLFERVKGRLRPTPEARRLFEESEQVFDRVSRFNALATGLGSGAAGTLSLVSSPSFSEWLIPRTIQRFREKHPGTAIRYRPLAFDMLLPHILLGHADFGIASMSPPANTNIVAEEIGEGWLGCAIPRGHPLAARSRIRADDLHGHLLIGYEAQTPFGRLAARFLNSGTSPVRPDIEIRATPEALALVRQGVGVALVESFGYHPDFQRDFVFRPTDPVLSHKIQLLHAANSPLSTTARRFAGALRQVIKETPASALEIAKR</sequence>
<dbReference type="Proteomes" id="UP000290849">
    <property type="component" value="Unassembled WGS sequence"/>
</dbReference>
<evidence type="ECO:0000256" key="4">
    <source>
        <dbReference type="ARBA" id="ARBA00023163"/>
    </source>
</evidence>
<dbReference type="PANTHER" id="PTHR30427">
    <property type="entry name" value="TRANSCRIPTIONAL ACTIVATOR PROTEIN LYSR"/>
    <property type="match status" value="1"/>
</dbReference>
<dbReference type="EMBL" id="PYAL01000006">
    <property type="protein sequence ID" value="RXN86193.1"/>
    <property type="molecule type" value="Genomic_DNA"/>
</dbReference>
<dbReference type="InterPro" id="IPR036388">
    <property type="entry name" value="WH-like_DNA-bd_sf"/>
</dbReference>
<accession>A0A4Q1HG97</accession>
<dbReference type="GO" id="GO:0043565">
    <property type="term" value="F:sequence-specific DNA binding"/>
    <property type="evidence" value="ECO:0007669"/>
    <property type="project" value="TreeGrafter"/>
</dbReference>
<reference evidence="6 7" key="1">
    <citation type="journal article" date="2017" name="Int. J. Syst. Evol. Microbiol.">
        <title>Achromobacter aloeverae sp. nov., isolated from the root of Aloe vera (L.) Burm.f.</title>
        <authorList>
            <person name="Kuncharoen N."/>
            <person name="Muramatsu Y."/>
            <person name="Shibata C."/>
            <person name="Kamakura Y."/>
            <person name="Nakagawa Y."/>
            <person name="Tanasupawat S."/>
        </authorList>
    </citation>
    <scope>NUCLEOTIDE SEQUENCE [LARGE SCALE GENOMIC DNA]</scope>
    <source>
        <strain evidence="6 7">AVA-1</strain>
    </source>
</reference>
<dbReference type="GO" id="GO:0010628">
    <property type="term" value="P:positive regulation of gene expression"/>
    <property type="evidence" value="ECO:0007669"/>
    <property type="project" value="TreeGrafter"/>
</dbReference>
<evidence type="ECO:0000259" key="5">
    <source>
        <dbReference type="PROSITE" id="PS50931"/>
    </source>
</evidence>
<comment type="caution">
    <text evidence="6">The sequence shown here is derived from an EMBL/GenBank/DDBJ whole genome shotgun (WGS) entry which is preliminary data.</text>
</comment>
<dbReference type="InterPro" id="IPR000847">
    <property type="entry name" value="LysR_HTH_N"/>
</dbReference>
<keyword evidence="3" id="KW-0238">DNA-binding</keyword>
<comment type="similarity">
    <text evidence="1">Belongs to the LysR transcriptional regulatory family.</text>
</comment>
<dbReference type="GO" id="GO:0003700">
    <property type="term" value="F:DNA-binding transcription factor activity"/>
    <property type="evidence" value="ECO:0007669"/>
    <property type="project" value="InterPro"/>
</dbReference>
<dbReference type="Pfam" id="PF03466">
    <property type="entry name" value="LysR_substrate"/>
    <property type="match status" value="1"/>
</dbReference>
<feature type="domain" description="HTH lysR-type" evidence="5">
    <location>
        <begin position="11"/>
        <end position="68"/>
    </location>
</feature>
<name>A0A4Q1HG97_9BURK</name>
<dbReference type="RefSeq" id="WP_129152360.1">
    <property type="nucleotide sequence ID" value="NZ_JBHSDO010000017.1"/>
</dbReference>
<dbReference type="Gene3D" id="3.40.190.10">
    <property type="entry name" value="Periplasmic binding protein-like II"/>
    <property type="match status" value="2"/>
</dbReference>
<dbReference type="InterPro" id="IPR036390">
    <property type="entry name" value="WH_DNA-bd_sf"/>
</dbReference>
<evidence type="ECO:0000256" key="3">
    <source>
        <dbReference type="ARBA" id="ARBA00023125"/>
    </source>
</evidence>
<keyword evidence="7" id="KW-1185">Reference proteome</keyword>
<dbReference type="InterPro" id="IPR005119">
    <property type="entry name" value="LysR_subst-bd"/>
</dbReference>
<gene>
    <name evidence="6" type="ORF">C7R54_20925</name>
</gene>
<evidence type="ECO:0000256" key="2">
    <source>
        <dbReference type="ARBA" id="ARBA00023015"/>
    </source>
</evidence>
<evidence type="ECO:0000313" key="6">
    <source>
        <dbReference type="EMBL" id="RXN86193.1"/>
    </source>
</evidence>
<dbReference type="SUPFAM" id="SSF46785">
    <property type="entry name" value="Winged helix' DNA-binding domain"/>
    <property type="match status" value="1"/>
</dbReference>
<proteinExistence type="inferred from homology"/>
<dbReference type="Gene3D" id="1.10.10.10">
    <property type="entry name" value="Winged helix-like DNA-binding domain superfamily/Winged helix DNA-binding domain"/>
    <property type="match status" value="1"/>
</dbReference>
<evidence type="ECO:0000313" key="7">
    <source>
        <dbReference type="Proteomes" id="UP000290849"/>
    </source>
</evidence>
<protein>
    <submittedName>
        <fullName evidence="6">LysR family transcriptional regulator</fullName>
    </submittedName>
</protein>
<dbReference type="AlphaFoldDB" id="A0A4Q1HG97"/>
<dbReference type="OrthoDB" id="110033at2"/>
<evidence type="ECO:0000256" key="1">
    <source>
        <dbReference type="ARBA" id="ARBA00009437"/>
    </source>
</evidence>
<dbReference type="Pfam" id="PF00126">
    <property type="entry name" value="HTH_1"/>
    <property type="match status" value="1"/>
</dbReference>
<dbReference type="PROSITE" id="PS50931">
    <property type="entry name" value="HTH_LYSR"/>
    <property type="match status" value="1"/>
</dbReference>
<keyword evidence="4" id="KW-0804">Transcription</keyword>